<dbReference type="InterPro" id="IPR045357">
    <property type="entry name" value="Aminopeptidase_N-like_N"/>
</dbReference>
<evidence type="ECO:0000256" key="10">
    <source>
        <dbReference type="ARBA" id="ARBA00022833"/>
    </source>
</evidence>
<comment type="catalytic activity">
    <reaction evidence="1">
        <text>Release of an N-terminal amino acid, Xaa-|-Yaa- from a peptide, amide or arylamide. Xaa is preferably Ala, but may be most amino acids including Pro (slow action). When a terminal hydrophobic residue is followed by a prolyl residue, the two may be released as an intact Xaa-Pro dipeptide.</text>
        <dbReference type="EC" id="3.4.11.2"/>
    </reaction>
</comment>
<name>A0ABT9GNS1_9GAMM</name>
<keyword evidence="11" id="KW-0482">Metalloprotease</keyword>
<keyword evidence="9 17" id="KW-0378">Hydrolase</keyword>
<dbReference type="InterPro" id="IPR014782">
    <property type="entry name" value="Peptidase_M1_dom"/>
</dbReference>
<evidence type="ECO:0000313" key="17">
    <source>
        <dbReference type="EMBL" id="MDP4528564.1"/>
    </source>
</evidence>
<dbReference type="PANTHER" id="PTHR46322:SF1">
    <property type="entry name" value="PUROMYCIN-SENSITIVE AMINOPEPTIDASE"/>
    <property type="match status" value="1"/>
</dbReference>
<evidence type="ECO:0000313" key="18">
    <source>
        <dbReference type="Proteomes" id="UP001236258"/>
    </source>
</evidence>
<feature type="domain" description="Peptidase M1 membrane alanine aminopeptidase" evidence="13">
    <location>
        <begin position="230"/>
        <end position="444"/>
    </location>
</feature>
<proteinExistence type="inferred from homology"/>
<gene>
    <name evidence="17" type="primary">pepN</name>
    <name evidence="17" type="ORF">Q3O59_05905</name>
</gene>
<dbReference type="Gene3D" id="2.60.40.1840">
    <property type="match status" value="1"/>
</dbReference>
<dbReference type="InterPro" id="IPR035414">
    <property type="entry name" value="Peptidase_M1_pepN_Ig-like"/>
</dbReference>
<keyword evidence="6 17" id="KW-0031">Aminopeptidase</keyword>
<evidence type="ECO:0000259" key="15">
    <source>
        <dbReference type="Pfam" id="PF17432"/>
    </source>
</evidence>
<dbReference type="InterPro" id="IPR012779">
    <property type="entry name" value="Peptidase_M1_pepN"/>
</dbReference>
<dbReference type="Pfam" id="PF01433">
    <property type="entry name" value="Peptidase_M1"/>
    <property type="match status" value="1"/>
</dbReference>
<evidence type="ECO:0000256" key="12">
    <source>
        <dbReference type="NCBIfam" id="TIGR02414"/>
    </source>
</evidence>
<keyword evidence="18" id="KW-1185">Reference proteome</keyword>
<dbReference type="InterPro" id="IPR027268">
    <property type="entry name" value="Peptidase_M4/M1_CTD_sf"/>
</dbReference>
<dbReference type="PRINTS" id="PR00756">
    <property type="entry name" value="ALADIPTASE"/>
</dbReference>
<dbReference type="Pfam" id="PF17900">
    <property type="entry name" value="Peptidase_M1_N"/>
    <property type="match status" value="1"/>
</dbReference>
<evidence type="ECO:0000256" key="1">
    <source>
        <dbReference type="ARBA" id="ARBA00000098"/>
    </source>
</evidence>
<dbReference type="Gene3D" id="2.60.40.1730">
    <property type="entry name" value="tricorn interacting facor f3 domain"/>
    <property type="match status" value="1"/>
</dbReference>
<evidence type="ECO:0000256" key="3">
    <source>
        <dbReference type="ARBA" id="ARBA00010136"/>
    </source>
</evidence>
<dbReference type="EC" id="3.4.11.2" evidence="4 12"/>
<dbReference type="InterPro" id="IPR037144">
    <property type="entry name" value="Peptidase_M1_pepN_C_sf"/>
</dbReference>
<dbReference type="Gene3D" id="1.10.390.10">
    <property type="entry name" value="Neutral Protease Domain 2"/>
    <property type="match status" value="1"/>
</dbReference>
<evidence type="ECO:0000256" key="11">
    <source>
        <dbReference type="ARBA" id="ARBA00023049"/>
    </source>
</evidence>
<evidence type="ECO:0000259" key="16">
    <source>
        <dbReference type="Pfam" id="PF17900"/>
    </source>
</evidence>
<dbReference type="InterPro" id="IPR042097">
    <property type="entry name" value="Aminopeptidase_N-like_N_sf"/>
</dbReference>
<comment type="similarity">
    <text evidence="3">Belongs to the peptidase M1 family.</text>
</comment>
<evidence type="ECO:0000256" key="7">
    <source>
        <dbReference type="ARBA" id="ARBA00022670"/>
    </source>
</evidence>
<evidence type="ECO:0000259" key="13">
    <source>
        <dbReference type="Pfam" id="PF01433"/>
    </source>
</evidence>
<dbReference type="PANTHER" id="PTHR46322">
    <property type="entry name" value="PUROMYCIN-SENSITIVE AMINOPEPTIDASE"/>
    <property type="match status" value="1"/>
</dbReference>
<keyword evidence="7" id="KW-0645">Protease</keyword>
<comment type="cofactor">
    <cofactor evidence="2">
        <name>Zn(2+)</name>
        <dbReference type="ChEBI" id="CHEBI:29105"/>
    </cofactor>
</comment>
<protein>
    <recommendedName>
        <fullName evidence="5 12">Aminopeptidase N</fullName>
        <ecNumber evidence="4 12">3.4.11.2</ecNumber>
    </recommendedName>
</protein>
<dbReference type="Pfam" id="PF11940">
    <property type="entry name" value="DUF3458"/>
    <property type="match status" value="1"/>
</dbReference>
<dbReference type="RefSeq" id="WP_305944693.1">
    <property type="nucleotide sequence ID" value="NZ_JAUZVY010000002.1"/>
</dbReference>
<evidence type="ECO:0000256" key="4">
    <source>
        <dbReference type="ARBA" id="ARBA00012564"/>
    </source>
</evidence>
<dbReference type="Pfam" id="PF17432">
    <property type="entry name" value="DUF3458_C"/>
    <property type="match status" value="1"/>
</dbReference>
<evidence type="ECO:0000256" key="8">
    <source>
        <dbReference type="ARBA" id="ARBA00022723"/>
    </source>
</evidence>
<dbReference type="InterPro" id="IPR001930">
    <property type="entry name" value="Peptidase_M1"/>
</dbReference>
<evidence type="ECO:0000256" key="5">
    <source>
        <dbReference type="ARBA" id="ARBA00015611"/>
    </source>
</evidence>
<feature type="domain" description="Peptidase M1 alanyl aminopeptidase Ig-like fold" evidence="14">
    <location>
        <begin position="449"/>
        <end position="539"/>
    </location>
</feature>
<evidence type="ECO:0000259" key="14">
    <source>
        <dbReference type="Pfam" id="PF11940"/>
    </source>
</evidence>
<feature type="domain" description="Aminopeptidase N-like N-terminal" evidence="16">
    <location>
        <begin position="50"/>
        <end position="191"/>
    </location>
</feature>
<dbReference type="SUPFAM" id="SSF55486">
    <property type="entry name" value="Metalloproteases ('zincins'), catalytic domain"/>
    <property type="match status" value="1"/>
</dbReference>
<evidence type="ECO:0000256" key="6">
    <source>
        <dbReference type="ARBA" id="ARBA00022438"/>
    </source>
</evidence>
<keyword evidence="8" id="KW-0479">Metal-binding</keyword>
<dbReference type="CDD" id="cd09600">
    <property type="entry name" value="M1_APN"/>
    <property type="match status" value="1"/>
</dbReference>
<dbReference type="Gene3D" id="3.30.2010.30">
    <property type="match status" value="1"/>
</dbReference>
<dbReference type="Gene3D" id="1.25.50.10">
    <property type="entry name" value="Peptidase M1, alanyl aminopeptidase, C-terminal domain"/>
    <property type="match status" value="1"/>
</dbReference>
<evidence type="ECO:0000256" key="2">
    <source>
        <dbReference type="ARBA" id="ARBA00001947"/>
    </source>
</evidence>
<feature type="domain" description="Peptidase M1 alanyl aminopeptidase C-terminal" evidence="15">
    <location>
        <begin position="543"/>
        <end position="861"/>
    </location>
</feature>
<dbReference type="InterPro" id="IPR038438">
    <property type="entry name" value="PepN_Ig-like_sf"/>
</dbReference>
<reference evidence="17 18" key="1">
    <citation type="submission" date="2023-08" db="EMBL/GenBank/DDBJ databases">
        <authorList>
            <person name="Joshi A."/>
            <person name="Thite S."/>
        </authorList>
    </citation>
    <scope>NUCLEOTIDE SEQUENCE [LARGE SCALE GENOMIC DNA]</scope>
    <source>
        <strain evidence="17 18">1E1</strain>
    </source>
</reference>
<sequence length="862" mass="98110">MSAEALSRPFKRLADYLPPAFSIESTDLTFELDPVNTVVTAELQIRRLDSKVVELCLQGQQLELLSVQYKGHLLSADDYQLDDKSLRLTVQDDRFSLVIKTRLQPQANTALEGLYYANNTFCTQCEAEGFQRITYYLDRPDVLSLFSSSLIADPQQYPFLLSNGNKVEQRELTDGRRLVRWQDPFPKPCYLFALVAGDFDTLSSEYQTASGRTVQLEFYVEKGQGSKASFALESLKRAMRWDEERFGLEYDLERYMVVAVDFFNMGAMENKGLNVFNSKYVLVSEASATDKDFFNVESIIGHEYFHNWTGNRVTCRDWFQLSLKEGLTVFRDQEFSRDMGSATVNRIDAVQVIRTAQFAEDASPMAHPIRPEQVMEMNNFYTVTVYDKGAEVIRMLHTLLGEAGFQAGMRLYFQRHDGQAVTCDDFVQAMQDANQQDLTAFRRWYQQSGTPVLSVKRSYDADRRQLTLTLQQKTPPTADQAQKQPLVLPIRYQLLGSKRSSSELFVMTSAQASLTFDNVEATALPVVLEDFSAPVRLQHDYSDAELLRIATEASNGFARWDALQSCWLGWLQQAVAKGESYELPEGLFDFYQQLLHQPLTDLALTAELLKVPDYAVFAENFSPIPVDAILDAITDFRRQLSQRLAGAWLHCYQQQRQTTPDYHETNVGQRALKNRCLEFLALLPECNKTVLEQQYRNANTMTDQLAALKAAQQGGYPGFHTLMEDFGKAWQHDVLVLDKWFGLHASNPDPAVFAQIEALCQHDKFSWQNPNRVRAVFHAFTMLNPGQFHRLDGRGYALLTDTVIQLDGINPQVAARLVTPLLSWKRFDTERQSLLRAALERLADRAGISDDVFEKVSKALAS</sequence>
<dbReference type="SUPFAM" id="SSF63737">
    <property type="entry name" value="Leukotriene A4 hydrolase N-terminal domain"/>
    <property type="match status" value="1"/>
</dbReference>
<dbReference type="GO" id="GO:0016285">
    <property type="term" value="F:alanyl aminopeptidase activity"/>
    <property type="evidence" value="ECO:0007669"/>
    <property type="project" value="UniProtKB-EC"/>
</dbReference>
<accession>A0ABT9GNS1</accession>
<dbReference type="NCBIfam" id="TIGR02414">
    <property type="entry name" value="pepN_proteo"/>
    <property type="match status" value="1"/>
</dbReference>
<dbReference type="Proteomes" id="UP001236258">
    <property type="component" value="Unassembled WGS sequence"/>
</dbReference>
<dbReference type="EMBL" id="JAUZVY010000002">
    <property type="protein sequence ID" value="MDP4528564.1"/>
    <property type="molecule type" value="Genomic_DNA"/>
</dbReference>
<dbReference type="InterPro" id="IPR024601">
    <property type="entry name" value="Peptidase_M1_pepN_C"/>
</dbReference>
<keyword evidence="10" id="KW-0862">Zinc</keyword>
<organism evidence="17 18">
    <name type="scientific">Alkalimonas delamerensis</name>
    <dbReference type="NCBI Taxonomy" id="265981"/>
    <lineage>
        <taxon>Bacteria</taxon>
        <taxon>Pseudomonadati</taxon>
        <taxon>Pseudomonadota</taxon>
        <taxon>Gammaproteobacteria</taxon>
        <taxon>Alkalimonas</taxon>
    </lineage>
</organism>
<evidence type="ECO:0000256" key="9">
    <source>
        <dbReference type="ARBA" id="ARBA00022801"/>
    </source>
</evidence>
<comment type="caution">
    <text evidence="17">The sequence shown here is derived from an EMBL/GenBank/DDBJ whole genome shotgun (WGS) entry which is preliminary data.</text>
</comment>